<proteinExistence type="predicted"/>
<dbReference type="RefSeq" id="WP_145086583.1">
    <property type="nucleotide sequence ID" value="NZ_CP036298.1"/>
</dbReference>
<evidence type="ECO:0000313" key="1">
    <source>
        <dbReference type="EMBL" id="QDV28121.1"/>
    </source>
</evidence>
<keyword evidence="2" id="KW-1185">Reference proteome</keyword>
<accession>A0A518GHP5</accession>
<gene>
    <name evidence="1" type="ORF">Q31a_65160</name>
</gene>
<dbReference type="AlphaFoldDB" id="A0A518GHP5"/>
<evidence type="ECO:0000313" key="2">
    <source>
        <dbReference type="Proteomes" id="UP000318017"/>
    </source>
</evidence>
<reference evidence="1 2" key="1">
    <citation type="submission" date="2019-02" db="EMBL/GenBank/DDBJ databases">
        <title>Deep-cultivation of Planctomycetes and their phenomic and genomic characterization uncovers novel biology.</title>
        <authorList>
            <person name="Wiegand S."/>
            <person name="Jogler M."/>
            <person name="Boedeker C."/>
            <person name="Pinto D."/>
            <person name="Vollmers J."/>
            <person name="Rivas-Marin E."/>
            <person name="Kohn T."/>
            <person name="Peeters S.H."/>
            <person name="Heuer A."/>
            <person name="Rast P."/>
            <person name="Oberbeckmann S."/>
            <person name="Bunk B."/>
            <person name="Jeske O."/>
            <person name="Meyerdierks A."/>
            <person name="Storesund J.E."/>
            <person name="Kallscheuer N."/>
            <person name="Luecker S."/>
            <person name="Lage O.M."/>
            <person name="Pohl T."/>
            <person name="Merkel B.J."/>
            <person name="Hornburger P."/>
            <person name="Mueller R.-W."/>
            <person name="Bruemmer F."/>
            <person name="Labrenz M."/>
            <person name="Spormann A.M."/>
            <person name="Op den Camp H."/>
            <person name="Overmann J."/>
            <person name="Amann R."/>
            <person name="Jetten M.S.M."/>
            <person name="Mascher T."/>
            <person name="Medema M.H."/>
            <person name="Devos D.P."/>
            <person name="Kaster A.-K."/>
            <person name="Ovreas L."/>
            <person name="Rohde M."/>
            <person name="Galperin M.Y."/>
            <person name="Jogler C."/>
        </authorList>
    </citation>
    <scope>NUCLEOTIDE SEQUENCE [LARGE SCALE GENOMIC DNA]</scope>
    <source>
        <strain evidence="1 2">Q31a</strain>
    </source>
</reference>
<dbReference type="OrthoDB" id="5497069at2"/>
<name>A0A518GHP5_9BACT</name>
<protein>
    <submittedName>
        <fullName evidence="1">Uncharacterized protein</fullName>
    </submittedName>
</protein>
<dbReference type="EMBL" id="CP036298">
    <property type="protein sequence ID" value="QDV28121.1"/>
    <property type="molecule type" value="Genomic_DNA"/>
</dbReference>
<dbReference type="KEGG" id="ahel:Q31a_65160"/>
<organism evidence="1 2">
    <name type="scientific">Aureliella helgolandensis</name>
    <dbReference type="NCBI Taxonomy" id="2527968"/>
    <lineage>
        <taxon>Bacteria</taxon>
        <taxon>Pseudomonadati</taxon>
        <taxon>Planctomycetota</taxon>
        <taxon>Planctomycetia</taxon>
        <taxon>Pirellulales</taxon>
        <taxon>Pirellulaceae</taxon>
        <taxon>Aureliella</taxon>
    </lineage>
</organism>
<sequence>MRQPNDPVQTGEPIGSSESVEALRALLSASLHAACHQLQWTTASAEQFAAASTGRGSACLLKRLCDAVLPPDSASRPVLNPVLNPVGLSHVKDLVEHGYSLQDSWRPWQTAIEHWLGRRLYFGHASLFARTTNFVTIASSRMGRFGRLLPQWPQRLEAIFRECARRRQRLLVAPGTAASQLTLDLAQLSHVPRCSIGWPNPSTQSLVDWLVLTLTQTPAESADRYQVHLSPPVHAATKKFDRLPIQDRAAIALADTVFAISVRPRGVIGQLLLQRLQNTAFPTASVFVALESNTLSHPQRSASCHWLKLGAVGWYSFNPPATVASRIEYCKRIVAQECSLDGSTDSPAAKRRPSTPMQLCAAMPKQWRTRTAQDWTFLSHCTRGQEGPGPMEELQQYHWRSWLGGRQPSHPLLTLYQILQSRRLVGTSAITRTMERCVCFSACPLPQLLDRRTYQSHLGRWDWEPYGLMIRASALSALGARPVVYGTEADYRKLSDDQRPYFQPHGKHRANAPRGWREEQEWRIVGDVLLEKLPREDVQLFVRTRCEALQIARRFPWSVFWFAN</sequence>
<dbReference type="Proteomes" id="UP000318017">
    <property type="component" value="Chromosome"/>
</dbReference>